<protein>
    <submittedName>
        <fullName evidence="2">Uncharacterized protein</fullName>
    </submittedName>
</protein>
<proteinExistence type="predicted"/>
<evidence type="ECO:0000313" key="3">
    <source>
        <dbReference type="Proteomes" id="UP001634007"/>
    </source>
</evidence>
<dbReference type="Proteomes" id="UP001634007">
    <property type="component" value="Unassembled WGS sequence"/>
</dbReference>
<evidence type="ECO:0000313" key="2">
    <source>
        <dbReference type="EMBL" id="KAL3741956.1"/>
    </source>
</evidence>
<dbReference type="EMBL" id="JBJKBG010000004">
    <property type="protein sequence ID" value="KAL3741956.1"/>
    <property type="molecule type" value="Genomic_DNA"/>
</dbReference>
<comment type="caution">
    <text evidence="2">The sequence shown here is derived from an EMBL/GenBank/DDBJ whole genome shotgun (WGS) entry which is preliminary data.</text>
</comment>
<organism evidence="2 3">
    <name type="scientific">Eucalyptus globulus</name>
    <name type="common">Tasmanian blue gum</name>
    <dbReference type="NCBI Taxonomy" id="34317"/>
    <lineage>
        <taxon>Eukaryota</taxon>
        <taxon>Viridiplantae</taxon>
        <taxon>Streptophyta</taxon>
        <taxon>Embryophyta</taxon>
        <taxon>Tracheophyta</taxon>
        <taxon>Spermatophyta</taxon>
        <taxon>Magnoliopsida</taxon>
        <taxon>eudicotyledons</taxon>
        <taxon>Gunneridae</taxon>
        <taxon>Pentapetalae</taxon>
        <taxon>rosids</taxon>
        <taxon>malvids</taxon>
        <taxon>Myrtales</taxon>
        <taxon>Myrtaceae</taxon>
        <taxon>Myrtoideae</taxon>
        <taxon>Eucalypteae</taxon>
        <taxon>Eucalyptus</taxon>
    </lineage>
</organism>
<name>A0ABD3KX92_EUCGL</name>
<reference evidence="2 3" key="1">
    <citation type="submission" date="2024-11" db="EMBL/GenBank/DDBJ databases">
        <title>Chromosome-level genome assembly of Eucalyptus globulus Labill. provides insights into its genome evolution.</title>
        <authorList>
            <person name="Li X."/>
        </authorList>
    </citation>
    <scope>NUCLEOTIDE SEQUENCE [LARGE SCALE GENOMIC DNA]</scope>
    <source>
        <strain evidence="2">CL2024</strain>
        <tissue evidence="2">Fresh tender leaves</tissue>
    </source>
</reference>
<gene>
    <name evidence="2" type="ORF">ACJRO7_017437</name>
</gene>
<sequence length="65" mass="6629">MVIAGVACPSRATRSILSVVACSHGGAVVTSSKFKPSSLSLVAMEDPPSRSSQAKSRGKNLGLNQ</sequence>
<dbReference type="AlphaFoldDB" id="A0ABD3KX92"/>
<evidence type="ECO:0000256" key="1">
    <source>
        <dbReference type="SAM" id="MobiDB-lite"/>
    </source>
</evidence>
<accession>A0ABD3KX92</accession>
<keyword evidence="3" id="KW-1185">Reference proteome</keyword>
<feature type="region of interest" description="Disordered" evidence="1">
    <location>
        <begin position="43"/>
        <end position="65"/>
    </location>
</feature>